<protein>
    <submittedName>
        <fullName evidence="1">Uncharacterized protein</fullName>
    </submittedName>
</protein>
<sequence>MVGLRAKKKPLTCPAVGAANQVTPGRGPKECGACTNKPRGYAGTLPLPTWSKLNSPMQCSLMETKETWTWKSTTQCNTTERSLRRNGS</sequence>
<evidence type="ECO:0000313" key="1">
    <source>
        <dbReference type="EMBL" id="RKK99178.1"/>
    </source>
</evidence>
<proteinExistence type="predicted"/>
<dbReference type="Proteomes" id="UP000285860">
    <property type="component" value="Unassembled WGS sequence"/>
</dbReference>
<reference evidence="1 2" key="1">
    <citation type="journal article" date="2018" name="Sci. Rep.">
        <title>Characterisation of pathogen-specific regions and novel effector candidates in Fusarium oxysporum f. sp. cepae.</title>
        <authorList>
            <person name="Armitage A.D."/>
            <person name="Taylor A."/>
            <person name="Sobczyk M.K."/>
            <person name="Baxter L."/>
            <person name="Greenfield B.P."/>
            <person name="Bates H.J."/>
            <person name="Wilson F."/>
            <person name="Jackson A.C."/>
            <person name="Ott S."/>
            <person name="Harrison R.J."/>
            <person name="Clarkson J.P."/>
        </authorList>
    </citation>
    <scope>NUCLEOTIDE SEQUENCE [LARGE SCALE GENOMIC DNA]</scope>
    <source>
        <strain evidence="1 2">Fo_A28</strain>
    </source>
</reference>
<comment type="caution">
    <text evidence="1">The sequence shown here is derived from an EMBL/GenBank/DDBJ whole genome shotgun (WGS) entry which is preliminary data.</text>
</comment>
<gene>
    <name evidence="1" type="ORF">BFJ68_g13313</name>
</gene>
<accession>A0A420Q2Z9</accession>
<evidence type="ECO:0000313" key="2">
    <source>
        <dbReference type="Proteomes" id="UP000285860"/>
    </source>
</evidence>
<dbReference type="EMBL" id="MRCY01000096">
    <property type="protein sequence ID" value="RKK99178.1"/>
    <property type="molecule type" value="Genomic_DNA"/>
</dbReference>
<name>A0A420Q2Z9_FUSOX</name>
<dbReference type="VEuPathDB" id="FungiDB:FOMG_06220"/>
<dbReference type="VEuPathDB" id="FungiDB:FOXG_18929"/>
<dbReference type="AlphaFoldDB" id="A0A420Q2Z9"/>
<organism evidence="1 2">
    <name type="scientific">Fusarium oxysporum</name>
    <name type="common">Fusarium vascular wilt</name>
    <dbReference type="NCBI Taxonomy" id="5507"/>
    <lineage>
        <taxon>Eukaryota</taxon>
        <taxon>Fungi</taxon>
        <taxon>Dikarya</taxon>
        <taxon>Ascomycota</taxon>
        <taxon>Pezizomycotina</taxon>
        <taxon>Sordariomycetes</taxon>
        <taxon>Hypocreomycetidae</taxon>
        <taxon>Hypocreales</taxon>
        <taxon>Nectriaceae</taxon>
        <taxon>Fusarium</taxon>
        <taxon>Fusarium oxysporum species complex</taxon>
    </lineage>
</organism>